<evidence type="ECO:0000313" key="3">
    <source>
        <dbReference type="EMBL" id="TDL26739.1"/>
    </source>
</evidence>
<keyword evidence="4" id="KW-1185">Reference proteome</keyword>
<protein>
    <recommendedName>
        <fullName evidence="2">BTB domain-containing protein</fullName>
    </recommendedName>
</protein>
<dbReference type="InterPro" id="IPR011333">
    <property type="entry name" value="SKP1/BTB/POZ_sf"/>
</dbReference>
<feature type="region of interest" description="Disordered" evidence="1">
    <location>
        <begin position="374"/>
        <end position="398"/>
    </location>
</feature>
<dbReference type="Proteomes" id="UP000294933">
    <property type="component" value="Unassembled WGS sequence"/>
</dbReference>
<dbReference type="SUPFAM" id="SSF54695">
    <property type="entry name" value="POZ domain"/>
    <property type="match status" value="1"/>
</dbReference>
<dbReference type="InterPro" id="IPR000210">
    <property type="entry name" value="BTB/POZ_dom"/>
</dbReference>
<reference evidence="3 4" key="1">
    <citation type="submission" date="2018-06" db="EMBL/GenBank/DDBJ databases">
        <title>A transcriptomic atlas of mushroom development highlights an independent origin of complex multicellularity.</title>
        <authorList>
            <consortium name="DOE Joint Genome Institute"/>
            <person name="Krizsan K."/>
            <person name="Almasi E."/>
            <person name="Merenyi Z."/>
            <person name="Sahu N."/>
            <person name="Viragh M."/>
            <person name="Koszo T."/>
            <person name="Mondo S."/>
            <person name="Kiss B."/>
            <person name="Balint B."/>
            <person name="Kues U."/>
            <person name="Barry K."/>
            <person name="Hegedus J.C."/>
            <person name="Henrissat B."/>
            <person name="Johnson J."/>
            <person name="Lipzen A."/>
            <person name="Ohm R."/>
            <person name="Nagy I."/>
            <person name="Pangilinan J."/>
            <person name="Yan J."/>
            <person name="Xiong Y."/>
            <person name="Grigoriev I.V."/>
            <person name="Hibbett D.S."/>
            <person name="Nagy L.G."/>
        </authorList>
    </citation>
    <scope>NUCLEOTIDE SEQUENCE [LARGE SCALE GENOMIC DNA]</scope>
    <source>
        <strain evidence="3 4">SZMC22713</strain>
    </source>
</reference>
<proteinExistence type="predicted"/>
<dbReference type="CDD" id="cd18186">
    <property type="entry name" value="BTB_POZ_ZBTB_KLHL-like"/>
    <property type="match status" value="1"/>
</dbReference>
<gene>
    <name evidence="3" type="ORF">BD410DRAFT_783851</name>
</gene>
<dbReference type="Pfam" id="PF00651">
    <property type="entry name" value="BTB"/>
    <property type="match status" value="1"/>
</dbReference>
<sequence>MTELATTPFDDANADIALRSAEGVHFRVAKAILVHSSPFFRDMLSLPQPSTSASPSSGNREDFDGIPVVPVSESKLTLDTLLRICYPILSPEVRDLLVIRDVLAAALKYDMELPTFEMRKALQTPELRGSSKALAIFAICHSHKLEEDARRAISDSLKGPFMGTHDPLPFIDRLSGGTYFKLLDYHRQVSSTVVKMFEQCDSLPVVQDAYHCTECQTECEDSHCTPSCRSYDHESALWWRRYLGKAIPIVRVQPLSDEIFSPSFTEPLFVTAKACEECWNEFHAKWTAVETSLKSERDRIVTTVKLNLDDAKEQRLPPYVSLLDTNKWRISMYNVPTYPTAPFDNPEADLIVRSLSGDDFRVMRAILAESSPTFRDKLSSSSPKSSPSSEYAPATPQGPPMMRLALSSKLLDTVLRICYPIPSPEIYDFNAIDEILGASAKYNIEVVASEMTKVLRNSMKIGSAEELPSITLSVYAIAYRHKLWATVHIAARQTLHGPFLQTYEPAMERINAAALHRLIIYRQRVSEKVVNVFSENDNGCKKPRSPPFIDSYVSCRECQPRCCSAHGTPGAARWWQAFRSFAKEKVVDAPLFDIFSPAQMETICAIATSCSTCSKKFQSNWNSTMIALKHERDRLISEVKLDLPSNSTGHS</sequence>
<dbReference type="OrthoDB" id="3357985at2759"/>
<name>A0A4Y7QIS6_9AGAM</name>
<dbReference type="EMBL" id="ML170161">
    <property type="protein sequence ID" value="TDL26739.1"/>
    <property type="molecule type" value="Genomic_DNA"/>
</dbReference>
<dbReference type="Gene3D" id="3.30.710.10">
    <property type="entry name" value="Potassium Channel Kv1.1, Chain A"/>
    <property type="match status" value="2"/>
</dbReference>
<evidence type="ECO:0000256" key="1">
    <source>
        <dbReference type="SAM" id="MobiDB-lite"/>
    </source>
</evidence>
<feature type="domain" description="BTB" evidence="2">
    <location>
        <begin position="348"/>
        <end position="419"/>
    </location>
</feature>
<feature type="domain" description="BTB" evidence="2">
    <location>
        <begin position="14"/>
        <end position="86"/>
    </location>
</feature>
<dbReference type="PROSITE" id="PS50097">
    <property type="entry name" value="BTB"/>
    <property type="match status" value="2"/>
</dbReference>
<evidence type="ECO:0000259" key="2">
    <source>
        <dbReference type="PROSITE" id="PS50097"/>
    </source>
</evidence>
<evidence type="ECO:0000313" key="4">
    <source>
        <dbReference type="Proteomes" id="UP000294933"/>
    </source>
</evidence>
<dbReference type="VEuPathDB" id="FungiDB:BD410DRAFT_783851"/>
<dbReference type="SMART" id="SM00225">
    <property type="entry name" value="BTB"/>
    <property type="match status" value="2"/>
</dbReference>
<dbReference type="AlphaFoldDB" id="A0A4Y7QIS6"/>
<feature type="compositionally biased region" description="Low complexity" evidence="1">
    <location>
        <begin position="379"/>
        <end position="389"/>
    </location>
</feature>
<dbReference type="STRING" id="50990.A0A4Y7QIS6"/>
<organism evidence="3 4">
    <name type="scientific">Rickenella mellea</name>
    <dbReference type="NCBI Taxonomy" id="50990"/>
    <lineage>
        <taxon>Eukaryota</taxon>
        <taxon>Fungi</taxon>
        <taxon>Dikarya</taxon>
        <taxon>Basidiomycota</taxon>
        <taxon>Agaricomycotina</taxon>
        <taxon>Agaricomycetes</taxon>
        <taxon>Hymenochaetales</taxon>
        <taxon>Rickenellaceae</taxon>
        <taxon>Rickenella</taxon>
    </lineage>
</organism>
<accession>A0A4Y7QIS6</accession>